<dbReference type="Proteomes" id="UP000319852">
    <property type="component" value="Chromosome"/>
</dbReference>
<evidence type="ECO:0000313" key="2">
    <source>
        <dbReference type="Proteomes" id="UP000319852"/>
    </source>
</evidence>
<dbReference type="KEGG" id="amob:HG15A2_14070"/>
<protein>
    <submittedName>
        <fullName evidence="1">Uncharacterized protein</fullName>
    </submittedName>
</protein>
<dbReference type="EMBL" id="CP036263">
    <property type="protein sequence ID" value="QDS98135.1"/>
    <property type="molecule type" value="Genomic_DNA"/>
</dbReference>
<keyword evidence="2" id="KW-1185">Reference proteome</keyword>
<name>A0A517MTC6_9BACT</name>
<proteinExistence type="predicted"/>
<sequence>MIHYTCDSCKKQIDPEQDVRYVVRLEVYASLNGEEESDDDRDHLEEIQDILESLDVDEDEISEEVYHKSRYDLCSVCRERYLRNPLGCIVRQQVGFSKN</sequence>
<dbReference type="OrthoDB" id="285275at2"/>
<dbReference type="RefSeq" id="WP_145059071.1">
    <property type="nucleotide sequence ID" value="NZ_CP036263.1"/>
</dbReference>
<reference evidence="1 2" key="1">
    <citation type="submission" date="2019-02" db="EMBL/GenBank/DDBJ databases">
        <title>Deep-cultivation of Planctomycetes and their phenomic and genomic characterization uncovers novel biology.</title>
        <authorList>
            <person name="Wiegand S."/>
            <person name="Jogler M."/>
            <person name="Boedeker C."/>
            <person name="Pinto D."/>
            <person name="Vollmers J."/>
            <person name="Rivas-Marin E."/>
            <person name="Kohn T."/>
            <person name="Peeters S.H."/>
            <person name="Heuer A."/>
            <person name="Rast P."/>
            <person name="Oberbeckmann S."/>
            <person name="Bunk B."/>
            <person name="Jeske O."/>
            <person name="Meyerdierks A."/>
            <person name="Storesund J.E."/>
            <person name="Kallscheuer N."/>
            <person name="Luecker S."/>
            <person name="Lage O.M."/>
            <person name="Pohl T."/>
            <person name="Merkel B.J."/>
            <person name="Hornburger P."/>
            <person name="Mueller R.-W."/>
            <person name="Bruemmer F."/>
            <person name="Labrenz M."/>
            <person name="Spormann A.M."/>
            <person name="Op den Camp H."/>
            <person name="Overmann J."/>
            <person name="Amann R."/>
            <person name="Jetten M.S.M."/>
            <person name="Mascher T."/>
            <person name="Medema M.H."/>
            <person name="Devos D.P."/>
            <person name="Kaster A.-K."/>
            <person name="Ovreas L."/>
            <person name="Rohde M."/>
            <person name="Galperin M.Y."/>
            <person name="Jogler C."/>
        </authorList>
    </citation>
    <scope>NUCLEOTIDE SEQUENCE [LARGE SCALE GENOMIC DNA]</scope>
    <source>
        <strain evidence="1 2">HG15A2</strain>
    </source>
</reference>
<evidence type="ECO:0000313" key="1">
    <source>
        <dbReference type="EMBL" id="QDS98135.1"/>
    </source>
</evidence>
<organism evidence="1 2">
    <name type="scientific">Adhaeretor mobilis</name>
    <dbReference type="NCBI Taxonomy" id="1930276"/>
    <lineage>
        <taxon>Bacteria</taxon>
        <taxon>Pseudomonadati</taxon>
        <taxon>Planctomycetota</taxon>
        <taxon>Planctomycetia</taxon>
        <taxon>Pirellulales</taxon>
        <taxon>Lacipirellulaceae</taxon>
        <taxon>Adhaeretor</taxon>
    </lineage>
</organism>
<accession>A0A517MTC6</accession>
<gene>
    <name evidence="1" type="ORF">HG15A2_14070</name>
</gene>
<dbReference type="AlphaFoldDB" id="A0A517MTC6"/>